<reference evidence="1 2" key="1">
    <citation type="submission" date="2015-07" db="EMBL/GenBank/DDBJ databases">
        <title>High-quality draft genome sequence of Oceanobacillus caeni HM6, a bacillus isolated from a human feces.</title>
        <authorList>
            <person name="Kumar J."/>
            <person name="Verma M.K."/>
            <person name="Pandey R."/>
            <person name="Bhambi M."/>
            <person name="Chauhan N."/>
        </authorList>
    </citation>
    <scope>NUCLEOTIDE SEQUENCE [LARGE SCALE GENOMIC DNA]</scope>
    <source>
        <strain evidence="1 2">HM6</strain>
    </source>
</reference>
<name>A0ABR5ML50_9BACI</name>
<dbReference type="EMBL" id="LGTK01000012">
    <property type="protein sequence ID" value="KPH76697.1"/>
    <property type="molecule type" value="Genomic_DNA"/>
</dbReference>
<gene>
    <name evidence="1" type="ORF">AFL42_05375</name>
</gene>
<comment type="caution">
    <text evidence="1">The sequence shown here is derived from an EMBL/GenBank/DDBJ whole genome shotgun (WGS) entry which is preliminary data.</text>
</comment>
<dbReference type="Proteomes" id="UP000037854">
    <property type="component" value="Unassembled WGS sequence"/>
</dbReference>
<sequence>MQFPQIRLQSQHAQIQLHIKDATLEIQQPKADLSIQQPPAELSIQTMPAKLDIDQSQAWAEMNFKTITQLNQDFAAEGRNQSLEGTGRRASEGAELMQIENGENPLISQAVNNAFEPMKQLGITFIPSPFSVKLNYQPAEVQVDVKVNKPMIESSPNKPVIHYEKGSVETSLKQKEELQIDFGR</sequence>
<dbReference type="RefSeq" id="WP_060668026.1">
    <property type="nucleotide sequence ID" value="NZ_JARTGE010000047.1"/>
</dbReference>
<dbReference type="InterPro" id="IPR045527">
    <property type="entry name" value="DUF6470"/>
</dbReference>
<organism evidence="1 2">
    <name type="scientific">Oceanobacillus caeni</name>
    <dbReference type="NCBI Taxonomy" id="405946"/>
    <lineage>
        <taxon>Bacteria</taxon>
        <taxon>Bacillati</taxon>
        <taxon>Bacillota</taxon>
        <taxon>Bacilli</taxon>
        <taxon>Bacillales</taxon>
        <taxon>Bacillaceae</taxon>
        <taxon>Oceanobacillus</taxon>
    </lineage>
</organism>
<accession>A0ABR5ML50</accession>
<dbReference type="Pfam" id="PF20074">
    <property type="entry name" value="DUF6470"/>
    <property type="match status" value="1"/>
</dbReference>
<protein>
    <submittedName>
        <fullName evidence="1">Uncharacterized protein</fullName>
    </submittedName>
</protein>
<evidence type="ECO:0000313" key="1">
    <source>
        <dbReference type="EMBL" id="KPH76697.1"/>
    </source>
</evidence>
<keyword evidence="2" id="KW-1185">Reference proteome</keyword>
<evidence type="ECO:0000313" key="2">
    <source>
        <dbReference type="Proteomes" id="UP000037854"/>
    </source>
</evidence>
<proteinExistence type="predicted"/>